<evidence type="ECO:0008006" key="2">
    <source>
        <dbReference type="Google" id="ProtNLM"/>
    </source>
</evidence>
<name>A0A7C4UBH6_UNCW3</name>
<accession>A0A7C4UBH6</accession>
<protein>
    <recommendedName>
        <fullName evidence="2">DUF3996 domain-containing protein</fullName>
    </recommendedName>
</protein>
<organism evidence="1">
    <name type="scientific">candidate division WOR-3 bacterium</name>
    <dbReference type="NCBI Taxonomy" id="2052148"/>
    <lineage>
        <taxon>Bacteria</taxon>
        <taxon>Bacteria division WOR-3</taxon>
    </lineage>
</organism>
<sequence>MLLLFILSGTGRIGLVLGEPTGIEYYMPAEKNALDFQTGLSYHWGYIGAFGGFEFEIADFGNITPELKNLKLYFKPGAVVNLGLWSIWYRDFLLVGPTGRIGFKLDYDKYQFFIETGPIVYVVLDFFIDVGGVIGIRF</sequence>
<comment type="caution">
    <text evidence="1">The sequence shown here is derived from an EMBL/GenBank/DDBJ whole genome shotgun (WGS) entry which is preliminary data.</text>
</comment>
<dbReference type="EMBL" id="DTHG01000103">
    <property type="protein sequence ID" value="HGW92591.1"/>
    <property type="molecule type" value="Genomic_DNA"/>
</dbReference>
<reference evidence="1" key="1">
    <citation type="journal article" date="2020" name="mSystems">
        <title>Genome- and Community-Level Interaction Insights into Carbon Utilization and Element Cycling Functions of Hydrothermarchaeota in Hydrothermal Sediment.</title>
        <authorList>
            <person name="Zhou Z."/>
            <person name="Liu Y."/>
            <person name="Xu W."/>
            <person name="Pan J."/>
            <person name="Luo Z.H."/>
            <person name="Li M."/>
        </authorList>
    </citation>
    <scope>NUCLEOTIDE SEQUENCE [LARGE SCALE GENOMIC DNA]</scope>
    <source>
        <strain evidence="1">SpSt-780</strain>
    </source>
</reference>
<evidence type="ECO:0000313" key="1">
    <source>
        <dbReference type="EMBL" id="HGW92591.1"/>
    </source>
</evidence>
<dbReference type="AlphaFoldDB" id="A0A7C4UBH6"/>
<proteinExistence type="predicted"/>
<gene>
    <name evidence="1" type="ORF">ENV67_08665</name>
</gene>